<dbReference type="InterPro" id="IPR036565">
    <property type="entry name" value="Mur-like_cat_sf"/>
</dbReference>
<evidence type="ECO:0000259" key="12">
    <source>
        <dbReference type="Pfam" id="PF01225"/>
    </source>
</evidence>
<sequence length="466" mass="48574">MLSLQEAGQLGGFRVVGDATFSCVGTDSRRVRPGQLFVALRGEHFDGHDFVEQAASQGAVAALVDEAWQREHEDVEFPRLVVRDTRLALGALAAHWRSRFDIPLIGVTGSNGKTTVKEMCAAIMRAQARRDGHTADCVLATTGNLNNDIGLPLTLLELRDHHRAAVIEMGMNHPGEIGYLTALARPTVAIVTNAQRAHLQGMGSLVEIAKEKGAIYAGLGENGVAVVNADDSHCALWRELNRGRTIVTFATGQAADVKATADLHGLGARLMLTTAAGGVEFDLPVPGEHNVRNAAGAAAACLATGASLAAVVEGLSGFSGAPGRLQRRAGLNGALVIDDTYNANPDSVRAAIDVLASTAGHTVLVLGDMGEVGTTSAQLHDEVGGYAKSKGVDELYALGEMSAVAAHNFGDGGQKFATAEALLAALAPRLDANTVVLVKGSRFMRMERVANGLAAVHNGAPSQESH</sequence>
<keyword evidence="2 10" id="KW-0436">Ligase</keyword>
<comment type="pathway">
    <text evidence="10 11">Cell wall biogenesis; peptidoglycan biosynthesis.</text>
</comment>
<dbReference type="Gene3D" id="3.40.1190.10">
    <property type="entry name" value="Mur-like, catalytic domain"/>
    <property type="match status" value="1"/>
</dbReference>
<keyword evidence="6 10" id="KW-0133">Cell shape</keyword>
<dbReference type="InterPro" id="IPR013221">
    <property type="entry name" value="Mur_ligase_cen"/>
</dbReference>
<keyword evidence="5 10" id="KW-0067">ATP-binding</keyword>
<dbReference type="PANTHER" id="PTHR43024">
    <property type="entry name" value="UDP-N-ACETYLMURAMOYL-TRIPEPTIDE--D-ALANYL-D-ALANINE LIGASE"/>
    <property type="match status" value="1"/>
</dbReference>
<evidence type="ECO:0000256" key="3">
    <source>
        <dbReference type="ARBA" id="ARBA00022618"/>
    </source>
</evidence>
<evidence type="ECO:0000256" key="4">
    <source>
        <dbReference type="ARBA" id="ARBA00022741"/>
    </source>
</evidence>
<dbReference type="Pfam" id="PF01225">
    <property type="entry name" value="Mur_ligase"/>
    <property type="match status" value="1"/>
</dbReference>
<keyword evidence="1 10" id="KW-0963">Cytoplasm</keyword>
<keyword evidence="7 10" id="KW-0573">Peptidoglycan synthesis</keyword>
<dbReference type="EMBL" id="WTVS01000019">
    <property type="protein sequence ID" value="NMF97844.1"/>
    <property type="molecule type" value="Genomic_DNA"/>
</dbReference>
<name>A0ABX1NF16_9RHOO</name>
<dbReference type="InterPro" id="IPR036615">
    <property type="entry name" value="Mur_ligase_C_dom_sf"/>
</dbReference>
<keyword evidence="3 10" id="KW-0132">Cell division</keyword>
<dbReference type="RefSeq" id="WP_169140277.1">
    <property type="nucleotide sequence ID" value="NZ_WTVS01000019.1"/>
</dbReference>
<comment type="function">
    <text evidence="10 11">Involved in cell wall formation. Catalyzes the final step in the synthesis of UDP-N-acetylmuramoyl-pentapeptide, the precursor of murein.</text>
</comment>
<dbReference type="InterPro" id="IPR051046">
    <property type="entry name" value="MurCDEF_CellWall_CoF430Synth"/>
</dbReference>
<keyword evidence="4 10" id="KW-0547">Nucleotide-binding</keyword>
<dbReference type="PANTHER" id="PTHR43024:SF1">
    <property type="entry name" value="UDP-N-ACETYLMURAMOYL-TRIPEPTIDE--D-ALANYL-D-ALANINE LIGASE"/>
    <property type="match status" value="1"/>
</dbReference>
<feature type="binding site" evidence="10">
    <location>
        <begin position="109"/>
        <end position="115"/>
    </location>
    <ligand>
        <name>ATP</name>
        <dbReference type="ChEBI" id="CHEBI:30616"/>
    </ligand>
</feature>
<proteinExistence type="inferred from homology"/>
<dbReference type="Pfam" id="PF02875">
    <property type="entry name" value="Mur_ligase_C"/>
    <property type="match status" value="1"/>
</dbReference>
<dbReference type="Pfam" id="PF08245">
    <property type="entry name" value="Mur_ligase_M"/>
    <property type="match status" value="1"/>
</dbReference>
<dbReference type="SUPFAM" id="SSF53244">
    <property type="entry name" value="MurD-like peptide ligases, peptide-binding domain"/>
    <property type="match status" value="1"/>
</dbReference>
<protein>
    <recommendedName>
        <fullName evidence="10 11">UDP-N-acetylmuramoyl-tripeptide--D-alanyl-D-alanine ligase</fullName>
        <ecNumber evidence="10 11">6.3.2.10</ecNumber>
    </recommendedName>
    <alternativeName>
        <fullName evidence="10">D-alanyl-D-alanine-adding enzyme</fullName>
    </alternativeName>
</protein>
<dbReference type="SUPFAM" id="SSF53623">
    <property type="entry name" value="MurD-like peptide ligases, catalytic domain"/>
    <property type="match status" value="1"/>
</dbReference>
<comment type="similarity">
    <text evidence="10">Belongs to the MurCDEF family. MurF subfamily.</text>
</comment>
<evidence type="ECO:0000256" key="10">
    <source>
        <dbReference type="HAMAP-Rule" id="MF_02019"/>
    </source>
</evidence>
<evidence type="ECO:0000259" key="13">
    <source>
        <dbReference type="Pfam" id="PF02875"/>
    </source>
</evidence>
<dbReference type="Gene3D" id="3.40.1390.10">
    <property type="entry name" value="MurE/MurF, N-terminal domain"/>
    <property type="match status" value="1"/>
</dbReference>
<organism evidence="15 16">
    <name type="scientific">Aromatoleum toluolicum</name>
    <dbReference type="NCBI Taxonomy" id="90060"/>
    <lineage>
        <taxon>Bacteria</taxon>
        <taxon>Pseudomonadati</taxon>
        <taxon>Pseudomonadota</taxon>
        <taxon>Betaproteobacteria</taxon>
        <taxon>Rhodocyclales</taxon>
        <taxon>Rhodocyclaceae</taxon>
        <taxon>Aromatoleum</taxon>
    </lineage>
</organism>
<evidence type="ECO:0000256" key="2">
    <source>
        <dbReference type="ARBA" id="ARBA00022598"/>
    </source>
</evidence>
<reference evidence="15 16" key="1">
    <citation type="submission" date="2019-12" db="EMBL/GenBank/DDBJ databases">
        <title>Comparative genomics gives insights into the taxonomy of the Azoarcus-Aromatoleum group and reveals separate origins of nif in the plant-associated Azoarcus and non-plant-associated Aromatoleum sub-groups.</title>
        <authorList>
            <person name="Lafos M."/>
            <person name="Maluk M."/>
            <person name="Batista M."/>
            <person name="Junghare M."/>
            <person name="Carmona M."/>
            <person name="Faoro H."/>
            <person name="Cruz L.M."/>
            <person name="Battistoni F."/>
            <person name="De Souza E."/>
            <person name="Pedrosa F."/>
            <person name="Chen W.-M."/>
            <person name="Poole P.S."/>
            <person name="Dixon R.A."/>
            <person name="James E.K."/>
        </authorList>
    </citation>
    <scope>NUCLEOTIDE SEQUENCE [LARGE SCALE GENOMIC DNA]</scope>
    <source>
        <strain evidence="15 16">T</strain>
    </source>
</reference>
<keyword evidence="8 10" id="KW-0131">Cell cycle</keyword>
<dbReference type="SUPFAM" id="SSF63418">
    <property type="entry name" value="MurE/MurF N-terminal domain"/>
    <property type="match status" value="1"/>
</dbReference>
<dbReference type="GO" id="GO:0016874">
    <property type="term" value="F:ligase activity"/>
    <property type="evidence" value="ECO:0007669"/>
    <property type="project" value="UniProtKB-KW"/>
</dbReference>
<evidence type="ECO:0000256" key="7">
    <source>
        <dbReference type="ARBA" id="ARBA00022984"/>
    </source>
</evidence>
<dbReference type="InterPro" id="IPR004101">
    <property type="entry name" value="Mur_ligase_C"/>
</dbReference>
<feature type="domain" description="Mur ligase N-terminal catalytic" evidence="12">
    <location>
        <begin position="21"/>
        <end position="96"/>
    </location>
</feature>
<comment type="catalytic activity">
    <reaction evidence="10 11">
        <text>D-alanyl-D-alanine + UDP-N-acetyl-alpha-D-muramoyl-L-alanyl-gamma-D-glutamyl-meso-2,6-diaminopimelate + ATP = UDP-N-acetyl-alpha-D-muramoyl-L-alanyl-gamma-D-glutamyl-meso-2,6-diaminopimeloyl-D-alanyl-D-alanine + ADP + phosphate + H(+)</text>
        <dbReference type="Rhea" id="RHEA:28374"/>
        <dbReference type="ChEBI" id="CHEBI:15378"/>
        <dbReference type="ChEBI" id="CHEBI:30616"/>
        <dbReference type="ChEBI" id="CHEBI:43474"/>
        <dbReference type="ChEBI" id="CHEBI:57822"/>
        <dbReference type="ChEBI" id="CHEBI:61386"/>
        <dbReference type="ChEBI" id="CHEBI:83905"/>
        <dbReference type="ChEBI" id="CHEBI:456216"/>
        <dbReference type="EC" id="6.3.2.10"/>
    </reaction>
</comment>
<dbReference type="HAMAP" id="MF_02019">
    <property type="entry name" value="MurF"/>
    <property type="match status" value="1"/>
</dbReference>
<feature type="domain" description="Mur ligase central" evidence="14">
    <location>
        <begin position="107"/>
        <end position="301"/>
    </location>
</feature>
<dbReference type="EC" id="6.3.2.10" evidence="10 11"/>
<evidence type="ECO:0000313" key="15">
    <source>
        <dbReference type="EMBL" id="NMF97844.1"/>
    </source>
</evidence>
<keyword evidence="9 10" id="KW-0961">Cell wall biogenesis/degradation</keyword>
<gene>
    <name evidence="10 15" type="primary">murF</name>
    <name evidence="15" type="ORF">GPA27_10640</name>
</gene>
<evidence type="ECO:0000256" key="11">
    <source>
        <dbReference type="RuleBase" id="RU004136"/>
    </source>
</evidence>
<dbReference type="InterPro" id="IPR005863">
    <property type="entry name" value="UDP-N-AcMur_synth"/>
</dbReference>
<keyword evidence="16" id="KW-1185">Reference proteome</keyword>
<dbReference type="Proteomes" id="UP000634522">
    <property type="component" value="Unassembled WGS sequence"/>
</dbReference>
<dbReference type="Gene3D" id="3.90.190.20">
    <property type="entry name" value="Mur ligase, C-terminal domain"/>
    <property type="match status" value="1"/>
</dbReference>
<evidence type="ECO:0000259" key="14">
    <source>
        <dbReference type="Pfam" id="PF08245"/>
    </source>
</evidence>
<evidence type="ECO:0000256" key="1">
    <source>
        <dbReference type="ARBA" id="ARBA00022490"/>
    </source>
</evidence>
<dbReference type="InterPro" id="IPR035911">
    <property type="entry name" value="MurE/MurF_N"/>
</dbReference>
<accession>A0ABX1NF16</accession>
<evidence type="ECO:0000256" key="9">
    <source>
        <dbReference type="ARBA" id="ARBA00023316"/>
    </source>
</evidence>
<evidence type="ECO:0000313" key="16">
    <source>
        <dbReference type="Proteomes" id="UP000634522"/>
    </source>
</evidence>
<evidence type="ECO:0000256" key="6">
    <source>
        <dbReference type="ARBA" id="ARBA00022960"/>
    </source>
</evidence>
<evidence type="ECO:0000256" key="8">
    <source>
        <dbReference type="ARBA" id="ARBA00023306"/>
    </source>
</evidence>
<evidence type="ECO:0000256" key="5">
    <source>
        <dbReference type="ARBA" id="ARBA00022840"/>
    </source>
</evidence>
<dbReference type="InterPro" id="IPR000713">
    <property type="entry name" value="Mur_ligase_N"/>
</dbReference>
<comment type="caution">
    <text evidence="15">The sequence shown here is derived from an EMBL/GenBank/DDBJ whole genome shotgun (WGS) entry which is preliminary data.</text>
</comment>
<comment type="subcellular location">
    <subcellularLocation>
        <location evidence="10 11">Cytoplasm</location>
    </subcellularLocation>
</comment>
<feature type="domain" description="Mur ligase C-terminal" evidence="13">
    <location>
        <begin position="323"/>
        <end position="442"/>
    </location>
</feature>
<dbReference type="NCBIfam" id="TIGR01143">
    <property type="entry name" value="murF"/>
    <property type="match status" value="1"/>
</dbReference>